<proteinExistence type="predicted"/>
<dbReference type="GO" id="GO:0016887">
    <property type="term" value="F:ATP hydrolysis activity"/>
    <property type="evidence" value="ECO:0007669"/>
    <property type="project" value="InterPro"/>
</dbReference>
<dbReference type="PROSITE" id="PS50893">
    <property type="entry name" value="ABC_TRANSPORTER_2"/>
    <property type="match status" value="1"/>
</dbReference>
<feature type="transmembrane region" description="Helical" evidence="7">
    <location>
        <begin position="168"/>
        <end position="188"/>
    </location>
</feature>
<gene>
    <name evidence="10" type="primary">cydC</name>
    <name evidence="10" type="ORF">HF966_01190</name>
</gene>
<evidence type="ECO:0000256" key="6">
    <source>
        <dbReference type="ARBA" id="ARBA00023136"/>
    </source>
</evidence>
<sequence length="575" mass="64501">MTKLKTRLRRDHWLVPYLKTQKNGLFWSILLAFLTTFAAGALMFVSGYLISRAAQRPDNILLIYVPIVLTRGFGIARPIFRYAQRLVSHNWVLKFVSKSRQRLYESVASTASSIRGQLQTGEILSLLADDLDQLQNLYLRTIFPLGAGLVLYLFVSIGFGIVNWAFMLWWLIMLTIILMVVPVVSFWANRQRVRRQKQLQAQMYTDTTDAVLGLQDWVLSGRQSDLMTRQGRVMADLSQTKHQGMAFGWWRDFTIQLLVLILAVTTLFWAGHQFAGQKIAVNFIAAFTLAIFPLVDSFLGVNQGVSEASFYEDSLQRLNELPVPKVSDAPVPTVTDATMTLTDVTFRYNQQVIIDHLNLTVAPGEKIALLGRSGSGKTTLLKLMTGDLTPATGQVMLGQHPVAQLQPQLASLVAVLDQQAYLFDTTIMNNVRMGNPSASDEQVKTAIQKAGLQPLIDSLPAQYDTKMQEAGKRFSGGEQQRFALARILLQDAPIVILDEPTVSLDPRTEALVLDQIFNVLSDRTIIWVTHHLTGINHVDRAYFLAEGRFTLADTPQNLRANSAHFRQLLALDNFH</sequence>
<evidence type="ECO:0000256" key="5">
    <source>
        <dbReference type="ARBA" id="ARBA00022989"/>
    </source>
</evidence>
<protein>
    <submittedName>
        <fullName evidence="10">Thiol reductant ABC exporter subunit CydC</fullName>
    </submittedName>
</protein>
<keyword evidence="5 7" id="KW-1133">Transmembrane helix</keyword>
<dbReference type="Pfam" id="PF00005">
    <property type="entry name" value="ABC_tran"/>
    <property type="match status" value="1"/>
</dbReference>
<comment type="caution">
    <text evidence="10">The sequence shown here is derived from an EMBL/GenBank/DDBJ whole genome shotgun (WGS) entry which is preliminary data.</text>
</comment>
<organism evidence="10 11">
    <name type="scientific">Leuconostoc holzapfelii</name>
    <dbReference type="NCBI Taxonomy" id="434464"/>
    <lineage>
        <taxon>Bacteria</taxon>
        <taxon>Bacillati</taxon>
        <taxon>Bacillota</taxon>
        <taxon>Bacilli</taxon>
        <taxon>Lactobacillales</taxon>
        <taxon>Lactobacillaceae</taxon>
        <taxon>Leuconostoc</taxon>
    </lineage>
</organism>
<dbReference type="GO" id="GO:0034775">
    <property type="term" value="P:glutathione transmembrane transport"/>
    <property type="evidence" value="ECO:0007669"/>
    <property type="project" value="InterPro"/>
</dbReference>
<evidence type="ECO:0000256" key="7">
    <source>
        <dbReference type="SAM" id="Phobius"/>
    </source>
</evidence>
<feature type="transmembrane region" description="Helical" evidence="7">
    <location>
        <begin position="61"/>
        <end position="80"/>
    </location>
</feature>
<evidence type="ECO:0000259" key="9">
    <source>
        <dbReference type="PROSITE" id="PS50929"/>
    </source>
</evidence>
<feature type="transmembrane region" description="Helical" evidence="7">
    <location>
        <begin position="283"/>
        <end position="301"/>
    </location>
</feature>
<evidence type="ECO:0000313" key="10">
    <source>
        <dbReference type="EMBL" id="NKZ17812.1"/>
    </source>
</evidence>
<evidence type="ECO:0000313" key="11">
    <source>
        <dbReference type="Proteomes" id="UP000590460"/>
    </source>
</evidence>
<dbReference type="RefSeq" id="WP_168675838.1">
    <property type="nucleotide sequence ID" value="NZ_BPKV01000002.1"/>
</dbReference>
<feature type="transmembrane region" description="Helical" evidence="7">
    <location>
        <begin position="142"/>
        <end position="162"/>
    </location>
</feature>
<comment type="subcellular location">
    <subcellularLocation>
        <location evidence="1">Cell membrane</location>
        <topology evidence="1">Multi-pass membrane protein</topology>
    </subcellularLocation>
</comment>
<feature type="transmembrane region" description="Helical" evidence="7">
    <location>
        <begin position="25"/>
        <end position="49"/>
    </location>
</feature>
<evidence type="ECO:0000256" key="1">
    <source>
        <dbReference type="ARBA" id="ARBA00004651"/>
    </source>
</evidence>
<dbReference type="GO" id="GO:0045454">
    <property type="term" value="P:cell redox homeostasis"/>
    <property type="evidence" value="ECO:0007669"/>
    <property type="project" value="InterPro"/>
</dbReference>
<evidence type="ECO:0000256" key="4">
    <source>
        <dbReference type="ARBA" id="ARBA00022840"/>
    </source>
</evidence>
<dbReference type="PANTHER" id="PTHR24221">
    <property type="entry name" value="ATP-BINDING CASSETTE SUB-FAMILY B"/>
    <property type="match status" value="1"/>
</dbReference>
<name>A0A846ZFU1_9LACO</name>
<dbReference type="PROSITE" id="PS50929">
    <property type="entry name" value="ABC_TM1F"/>
    <property type="match status" value="1"/>
</dbReference>
<dbReference type="Gene3D" id="3.40.50.300">
    <property type="entry name" value="P-loop containing nucleotide triphosphate hydrolases"/>
    <property type="match status" value="1"/>
</dbReference>
<dbReference type="CDD" id="cd03247">
    <property type="entry name" value="ABCC_cytochrome_bd"/>
    <property type="match status" value="1"/>
</dbReference>
<evidence type="ECO:0000259" key="8">
    <source>
        <dbReference type="PROSITE" id="PS50893"/>
    </source>
</evidence>
<dbReference type="InterPro" id="IPR039421">
    <property type="entry name" value="Type_1_exporter"/>
</dbReference>
<dbReference type="EMBL" id="JAAXPO010000001">
    <property type="protein sequence ID" value="NKZ17812.1"/>
    <property type="molecule type" value="Genomic_DNA"/>
</dbReference>
<dbReference type="InterPro" id="IPR036640">
    <property type="entry name" value="ABC1_TM_sf"/>
</dbReference>
<dbReference type="SUPFAM" id="SSF52540">
    <property type="entry name" value="P-loop containing nucleoside triphosphate hydrolases"/>
    <property type="match status" value="1"/>
</dbReference>
<dbReference type="SMART" id="SM00382">
    <property type="entry name" value="AAA"/>
    <property type="match status" value="1"/>
</dbReference>
<dbReference type="GO" id="GO:0005886">
    <property type="term" value="C:plasma membrane"/>
    <property type="evidence" value="ECO:0007669"/>
    <property type="project" value="UniProtKB-SubCell"/>
</dbReference>
<dbReference type="GO" id="GO:0034040">
    <property type="term" value="F:ATPase-coupled lipid transmembrane transporter activity"/>
    <property type="evidence" value="ECO:0007669"/>
    <property type="project" value="TreeGrafter"/>
</dbReference>
<dbReference type="InterPro" id="IPR014223">
    <property type="entry name" value="ABC_CydC/D"/>
</dbReference>
<dbReference type="InterPro" id="IPR011527">
    <property type="entry name" value="ABC1_TM_dom"/>
</dbReference>
<dbReference type="Proteomes" id="UP000590460">
    <property type="component" value="Unassembled WGS sequence"/>
</dbReference>
<dbReference type="GO" id="GO:0005524">
    <property type="term" value="F:ATP binding"/>
    <property type="evidence" value="ECO:0007669"/>
    <property type="project" value="UniProtKB-KW"/>
</dbReference>
<dbReference type="AlphaFoldDB" id="A0A846ZFU1"/>
<dbReference type="InterPro" id="IPR003439">
    <property type="entry name" value="ABC_transporter-like_ATP-bd"/>
</dbReference>
<keyword evidence="3" id="KW-0547">Nucleotide-binding</keyword>
<dbReference type="InterPro" id="IPR017871">
    <property type="entry name" value="ABC_transporter-like_CS"/>
</dbReference>
<evidence type="ECO:0000256" key="3">
    <source>
        <dbReference type="ARBA" id="ARBA00022741"/>
    </source>
</evidence>
<dbReference type="GO" id="GO:0140359">
    <property type="term" value="F:ABC-type transporter activity"/>
    <property type="evidence" value="ECO:0007669"/>
    <property type="project" value="InterPro"/>
</dbReference>
<dbReference type="NCBIfam" id="TIGR02868">
    <property type="entry name" value="CydC"/>
    <property type="match status" value="1"/>
</dbReference>
<dbReference type="SUPFAM" id="SSF90123">
    <property type="entry name" value="ABC transporter transmembrane region"/>
    <property type="match status" value="1"/>
</dbReference>
<feature type="transmembrane region" description="Helical" evidence="7">
    <location>
        <begin position="253"/>
        <end position="271"/>
    </location>
</feature>
<feature type="domain" description="ABC transporter" evidence="8">
    <location>
        <begin position="339"/>
        <end position="571"/>
    </location>
</feature>
<keyword evidence="6 7" id="KW-0472">Membrane</keyword>
<accession>A0A846ZFU1</accession>
<evidence type="ECO:0000256" key="2">
    <source>
        <dbReference type="ARBA" id="ARBA00022692"/>
    </source>
</evidence>
<dbReference type="PANTHER" id="PTHR24221:SF653">
    <property type="entry name" value="TRANSPORT ATP-BINDING PROTEIN CYDC"/>
    <property type="match status" value="1"/>
</dbReference>
<feature type="domain" description="ABC transmembrane type-1" evidence="9">
    <location>
        <begin position="26"/>
        <end position="298"/>
    </location>
</feature>
<keyword evidence="2 7" id="KW-0812">Transmembrane</keyword>
<reference evidence="10 11" key="1">
    <citation type="submission" date="2020-04" db="EMBL/GenBank/DDBJ databases">
        <title>MicrobeNet Type strains.</title>
        <authorList>
            <person name="Nicholson A.C."/>
        </authorList>
    </citation>
    <scope>NUCLEOTIDE SEQUENCE [LARGE SCALE GENOMIC DNA]</scope>
    <source>
        <strain evidence="10 11">CCUG 54536</strain>
    </source>
</reference>
<dbReference type="PROSITE" id="PS00211">
    <property type="entry name" value="ABC_TRANSPORTER_1"/>
    <property type="match status" value="1"/>
</dbReference>
<dbReference type="Gene3D" id="1.20.1560.10">
    <property type="entry name" value="ABC transporter type 1, transmembrane domain"/>
    <property type="match status" value="1"/>
</dbReference>
<dbReference type="InterPro" id="IPR003593">
    <property type="entry name" value="AAA+_ATPase"/>
</dbReference>
<dbReference type="InterPro" id="IPR027417">
    <property type="entry name" value="P-loop_NTPase"/>
</dbReference>
<dbReference type="Pfam" id="PF00664">
    <property type="entry name" value="ABC_membrane"/>
    <property type="match status" value="1"/>
</dbReference>
<keyword evidence="4" id="KW-0067">ATP-binding</keyword>